<gene>
    <name evidence="1" type="ORF">RM445_30015</name>
</gene>
<dbReference type="EMBL" id="JAVREJ010000042">
    <property type="protein sequence ID" value="MDT0353733.1"/>
    <property type="molecule type" value="Genomic_DNA"/>
</dbReference>
<comment type="caution">
    <text evidence="1">The sequence shown here is derived from an EMBL/GenBank/DDBJ whole genome shotgun (WGS) entry which is preliminary data.</text>
</comment>
<organism evidence="1 2">
    <name type="scientific">Pseudonocardia charpentierae</name>
    <dbReference type="NCBI Taxonomy" id="3075545"/>
    <lineage>
        <taxon>Bacteria</taxon>
        <taxon>Bacillati</taxon>
        <taxon>Actinomycetota</taxon>
        <taxon>Actinomycetes</taxon>
        <taxon>Pseudonocardiales</taxon>
        <taxon>Pseudonocardiaceae</taxon>
        <taxon>Pseudonocardia</taxon>
    </lineage>
</organism>
<dbReference type="Proteomes" id="UP001183202">
    <property type="component" value="Unassembled WGS sequence"/>
</dbReference>
<accession>A0ABU2NIE9</accession>
<dbReference type="RefSeq" id="WP_311560243.1">
    <property type="nucleotide sequence ID" value="NZ_JAVREJ010000042.1"/>
</dbReference>
<sequence>MSEMNSNPDVARALAERDAAHAAFSAPDGPDATWQRLARQLSIAQAYGTADGKSAYEIKEQEREARIIRDAAWDQVVVPANEALVRAQHRVLAAGIAAERRAAGAR</sequence>
<protein>
    <submittedName>
        <fullName evidence="1">Uncharacterized protein</fullName>
    </submittedName>
</protein>
<evidence type="ECO:0000313" key="2">
    <source>
        <dbReference type="Proteomes" id="UP001183202"/>
    </source>
</evidence>
<name>A0ABU2NIE9_9PSEU</name>
<keyword evidence="2" id="KW-1185">Reference proteome</keyword>
<evidence type="ECO:0000313" key="1">
    <source>
        <dbReference type="EMBL" id="MDT0353733.1"/>
    </source>
</evidence>
<reference evidence="2" key="1">
    <citation type="submission" date="2023-07" db="EMBL/GenBank/DDBJ databases">
        <title>30 novel species of actinomycetes from the DSMZ collection.</title>
        <authorList>
            <person name="Nouioui I."/>
        </authorList>
    </citation>
    <scope>NUCLEOTIDE SEQUENCE [LARGE SCALE GENOMIC DNA]</scope>
    <source>
        <strain evidence="2">DSM 45834</strain>
    </source>
</reference>
<proteinExistence type="predicted"/>